<protein>
    <recommendedName>
        <fullName evidence="3">RNase H type-1 domain-containing protein</fullName>
    </recommendedName>
</protein>
<gene>
    <name evidence="1" type="primary">105314309</name>
</gene>
<reference evidence="1" key="2">
    <citation type="submission" date="2017-05" db="UniProtKB">
        <authorList>
            <consortium name="EnsemblMetazoa"/>
        </authorList>
    </citation>
    <scope>IDENTIFICATION</scope>
</reference>
<dbReference type="InterPro" id="IPR043502">
    <property type="entry name" value="DNA/RNA_pol_sf"/>
</dbReference>
<dbReference type="OMA" id="CAMAHIN"/>
<dbReference type="KEGG" id="aqu:105314309"/>
<dbReference type="PANTHER" id="PTHR33050:SF8">
    <property type="entry name" value="REVERSE TRANSCRIPTASE DOMAIN-CONTAINING PROTEIN"/>
    <property type="match status" value="1"/>
</dbReference>
<dbReference type="eggNOG" id="KOG0017">
    <property type="taxonomic scope" value="Eukaryota"/>
</dbReference>
<proteinExistence type="predicted"/>
<dbReference type="CDD" id="cd09275">
    <property type="entry name" value="RNase_HI_RT_DIRS1"/>
    <property type="match status" value="1"/>
</dbReference>
<organism evidence="1">
    <name type="scientific">Amphimedon queenslandica</name>
    <name type="common">Sponge</name>
    <dbReference type="NCBI Taxonomy" id="400682"/>
    <lineage>
        <taxon>Eukaryota</taxon>
        <taxon>Metazoa</taxon>
        <taxon>Porifera</taxon>
        <taxon>Demospongiae</taxon>
        <taxon>Heteroscleromorpha</taxon>
        <taxon>Haplosclerida</taxon>
        <taxon>Niphatidae</taxon>
        <taxon>Amphimedon</taxon>
    </lineage>
</organism>
<dbReference type="SUPFAM" id="SSF56672">
    <property type="entry name" value="DNA/RNA polymerases"/>
    <property type="match status" value="1"/>
</dbReference>
<evidence type="ECO:0000313" key="2">
    <source>
        <dbReference type="Proteomes" id="UP000007879"/>
    </source>
</evidence>
<accession>A0A1X7TW48</accession>
<dbReference type="InParanoid" id="A0A1X7TW48"/>
<dbReference type="OrthoDB" id="10058284at2759"/>
<dbReference type="PANTHER" id="PTHR33050">
    <property type="entry name" value="REVERSE TRANSCRIPTASE DOMAIN-CONTAINING PROTEIN"/>
    <property type="match status" value="1"/>
</dbReference>
<dbReference type="STRING" id="400682.A0A1X7TW48"/>
<dbReference type="EnsemblMetazoa" id="XM_011408406.1">
    <property type="protein sequence ID" value="XP_011406708.1"/>
    <property type="gene ID" value="LOC105314309"/>
</dbReference>
<dbReference type="EnsemblMetazoa" id="Aqu2.1.19162_001">
    <property type="protein sequence ID" value="Aqu2.1.19162_001"/>
    <property type="gene ID" value="Aqu2.1.19162"/>
</dbReference>
<reference evidence="2" key="1">
    <citation type="journal article" date="2010" name="Nature">
        <title>The Amphimedon queenslandica genome and the evolution of animal complexity.</title>
        <authorList>
            <person name="Srivastava M."/>
            <person name="Simakov O."/>
            <person name="Chapman J."/>
            <person name="Fahey B."/>
            <person name="Gauthier M.E."/>
            <person name="Mitros T."/>
            <person name="Richards G.S."/>
            <person name="Conaco C."/>
            <person name="Dacre M."/>
            <person name="Hellsten U."/>
            <person name="Larroux C."/>
            <person name="Putnam N.H."/>
            <person name="Stanke M."/>
            <person name="Adamska M."/>
            <person name="Darling A."/>
            <person name="Degnan S.M."/>
            <person name="Oakley T.H."/>
            <person name="Plachetzki D.C."/>
            <person name="Zhai Y."/>
            <person name="Adamski M."/>
            <person name="Calcino A."/>
            <person name="Cummins S.F."/>
            <person name="Goodstein D.M."/>
            <person name="Harris C."/>
            <person name="Jackson D.J."/>
            <person name="Leys S.P."/>
            <person name="Shu S."/>
            <person name="Woodcroft B.J."/>
            <person name="Vervoort M."/>
            <person name="Kosik K.S."/>
            <person name="Manning G."/>
            <person name="Degnan B.M."/>
            <person name="Rokhsar D.S."/>
        </authorList>
    </citation>
    <scope>NUCLEOTIDE SEQUENCE [LARGE SCALE GENOMIC DNA]</scope>
</reference>
<keyword evidence="2" id="KW-1185">Reference proteome</keyword>
<name>A0A1X7TW48_AMPQE</name>
<dbReference type="InterPro" id="IPR052055">
    <property type="entry name" value="Hepadnavirus_pol/RT"/>
</dbReference>
<sequence length="336" mass="38903">MQVIQTTAEGLGLPLEPKKTVGPKQQITFLGIEIDSITMEVRLPQEKLTELLELLEAWLDRKHCTKDNLESLTGKLQFASRVVRPGRCFLQHFYAAIAVARKKAEVMRVNKTVRADIRWWHTFAQEWNGTSLLWSCGKLKVDEEVWSDASGGWGYGAWWRKHWLSVPWTTILQEAQKDYIEEDSIAVRELIPVVVAAAIWGREWRGKLIQFNSDNMAVVEVVNKRYSSKVMLMHLLRCLVFFAAKESFWFSAQHVPGINNGRADALSRGEIHRFHFYSPQGTDREPTHVQKELAEILMDPEGDWISELWTRQFRSISMRVYQQQQGECMSRGRDVI</sequence>
<dbReference type="Proteomes" id="UP000007879">
    <property type="component" value="Unassembled WGS sequence"/>
</dbReference>
<evidence type="ECO:0000313" key="1">
    <source>
        <dbReference type="EnsemblMetazoa" id="Aqu2.1.19162_001"/>
    </source>
</evidence>
<evidence type="ECO:0008006" key="3">
    <source>
        <dbReference type="Google" id="ProtNLM"/>
    </source>
</evidence>
<dbReference type="AlphaFoldDB" id="A0A1X7TW48"/>